<dbReference type="RefSeq" id="XP_038779828.1">
    <property type="nucleotide sequence ID" value="XM_038923900.1"/>
</dbReference>
<comment type="function">
    <text evidence="5">Component of the SWR1 complex which mediates the ATP-dependent exchange of histone H2A for the H2A variant HZT1 leading to transcriptional regulation of selected genes by chromatin remodeling. Involved in chromosome stability.</text>
</comment>
<dbReference type="InterPro" id="IPR004000">
    <property type="entry name" value="Actin"/>
</dbReference>
<dbReference type="InterPro" id="IPR043129">
    <property type="entry name" value="ATPase_NBD"/>
</dbReference>
<evidence type="ECO:0000256" key="3">
    <source>
        <dbReference type="ARBA" id="ARBA00018633"/>
    </source>
</evidence>
<dbReference type="Proteomes" id="UP000662931">
    <property type="component" value="Chromosome 4"/>
</dbReference>
<dbReference type="Gene3D" id="3.90.640.10">
    <property type="entry name" value="Actin, Chain A, domain 4"/>
    <property type="match status" value="1"/>
</dbReference>
<dbReference type="SUPFAM" id="SSF53067">
    <property type="entry name" value="Actin-like ATPase domain"/>
    <property type="match status" value="2"/>
</dbReference>
<evidence type="ECO:0000256" key="2">
    <source>
        <dbReference type="ARBA" id="ARBA00005665"/>
    </source>
</evidence>
<accession>A0A875S5Q9</accession>
<protein>
    <recommendedName>
        <fullName evidence="3">Actin-like protein ARP6</fullName>
    </recommendedName>
    <alternativeName>
        <fullName evidence="7">Actin-like protein arp6</fullName>
    </alternativeName>
</protein>
<gene>
    <name evidence="8" type="ORF">FOA43_003649</name>
</gene>
<dbReference type="FunFam" id="3.90.640.10:FF:000014">
    <property type="entry name" value="Putative actin-related protein 6"/>
    <property type="match status" value="1"/>
</dbReference>
<keyword evidence="4" id="KW-0963">Cytoplasm</keyword>
<evidence type="ECO:0000256" key="1">
    <source>
        <dbReference type="ARBA" id="ARBA00004496"/>
    </source>
</evidence>
<dbReference type="KEGG" id="bnn:FOA43_003649"/>
<evidence type="ECO:0000256" key="7">
    <source>
        <dbReference type="ARBA" id="ARBA00073820"/>
    </source>
</evidence>
<dbReference type="GeneID" id="62197049"/>
<dbReference type="CDD" id="cd10210">
    <property type="entry name" value="ASKHA_NBD_Arp6"/>
    <property type="match status" value="1"/>
</dbReference>
<sequence>MPKNIIIDNGSYHIKYGDASGEKPVHAQNCVIRTNDRRVLLGEALDPGTKIINDYSGIHFRRPIEHGQLTQWSVEKQIWDNSFAEEYFTDDWLKDSNLIYCETPFTLTLFQNLTDEVLFEEYDISNLYRCSSGSLMPWLSQNNAQYNDFQLVIDSGFDSTWVIPMIYGLPYWKGVRKMPIAGRFLNSYLREIISFRHYDVTDEMVLVNNIKEKACYVTSDYEASLKKVEKQRKNRNLNDAGEISINYVLPDYKTTNIGYTVTDDKLAKMQKQDTVQSLKLYDERFAIPELLFHPELSGVHKAGIITTIKDSLKHVPALIRPLLTANMVVIGGTFNLSGFKERLAQELKKEIPIDDEIIIHDFDQSKDLSEIGWYAGKQLFAKNGFEKVCVSREEYQELGAEYTQEKFGYKLP</sequence>
<evidence type="ECO:0000313" key="9">
    <source>
        <dbReference type="Proteomes" id="UP000662931"/>
    </source>
</evidence>
<organism evidence="8 9">
    <name type="scientific">Eeniella nana</name>
    <name type="common">Yeast</name>
    <name type="synonym">Brettanomyces nanus</name>
    <dbReference type="NCBI Taxonomy" id="13502"/>
    <lineage>
        <taxon>Eukaryota</taxon>
        <taxon>Fungi</taxon>
        <taxon>Dikarya</taxon>
        <taxon>Ascomycota</taxon>
        <taxon>Saccharomycotina</taxon>
        <taxon>Pichiomycetes</taxon>
        <taxon>Pichiales</taxon>
        <taxon>Pichiaceae</taxon>
        <taxon>Brettanomyces</taxon>
    </lineage>
</organism>
<dbReference type="OrthoDB" id="6220758at2759"/>
<dbReference type="Gene3D" id="3.30.420.40">
    <property type="match status" value="2"/>
</dbReference>
<dbReference type="EMBL" id="CP064815">
    <property type="protein sequence ID" value="QPG76263.1"/>
    <property type="molecule type" value="Genomic_DNA"/>
</dbReference>
<dbReference type="SMART" id="SM00268">
    <property type="entry name" value="ACTIN"/>
    <property type="match status" value="1"/>
</dbReference>
<comment type="subcellular location">
    <subcellularLocation>
        <location evidence="1">Cytoplasm</location>
    </subcellularLocation>
</comment>
<name>A0A875S5Q9_EENNA</name>
<evidence type="ECO:0000256" key="4">
    <source>
        <dbReference type="ARBA" id="ARBA00022490"/>
    </source>
</evidence>
<dbReference type="AlphaFoldDB" id="A0A875S5Q9"/>
<evidence type="ECO:0000256" key="6">
    <source>
        <dbReference type="ARBA" id="ARBA00063309"/>
    </source>
</evidence>
<evidence type="ECO:0000313" key="8">
    <source>
        <dbReference type="EMBL" id="QPG76263.1"/>
    </source>
</evidence>
<dbReference type="GO" id="GO:0005634">
    <property type="term" value="C:nucleus"/>
    <property type="evidence" value="ECO:0007669"/>
    <property type="project" value="UniProtKB-ARBA"/>
</dbReference>
<keyword evidence="9" id="KW-1185">Reference proteome</keyword>
<comment type="similarity">
    <text evidence="2">Belongs to the actin family. ARP6 subfamily.</text>
</comment>
<proteinExistence type="inferred from homology"/>
<reference evidence="8" key="1">
    <citation type="submission" date="2020-10" db="EMBL/GenBank/DDBJ databases">
        <authorList>
            <person name="Roach M.J.R."/>
        </authorList>
    </citation>
    <scope>NUCLEOTIDE SEQUENCE</scope>
    <source>
        <strain evidence="8">CBS 1945</strain>
    </source>
</reference>
<comment type="subunit">
    <text evidence="6">Component of the SWR1 chromatin remodeling complex.</text>
</comment>
<evidence type="ECO:0000256" key="5">
    <source>
        <dbReference type="ARBA" id="ARBA00025222"/>
    </source>
</evidence>
<dbReference type="Pfam" id="PF00022">
    <property type="entry name" value="Actin"/>
    <property type="match status" value="1"/>
</dbReference>
<dbReference type="GO" id="GO:0005737">
    <property type="term" value="C:cytoplasm"/>
    <property type="evidence" value="ECO:0007669"/>
    <property type="project" value="UniProtKB-SubCell"/>
</dbReference>
<dbReference type="PANTHER" id="PTHR11937">
    <property type="entry name" value="ACTIN"/>
    <property type="match status" value="1"/>
</dbReference>